<accession>A0A5S5BZF6</accession>
<organism evidence="2 3">
    <name type="scientific">Aquimarina intermedia</name>
    <dbReference type="NCBI Taxonomy" id="350814"/>
    <lineage>
        <taxon>Bacteria</taxon>
        <taxon>Pseudomonadati</taxon>
        <taxon>Bacteroidota</taxon>
        <taxon>Flavobacteriia</taxon>
        <taxon>Flavobacteriales</taxon>
        <taxon>Flavobacteriaceae</taxon>
        <taxon>Aquimarina</taxon>
    </lineage>
</organism>
<protein>
    <recommendedName>
        <fullName evidence="4">DUF748 domain-containing protein</fullName>
    </recommendedName>
</protein>
<gene>
    <name evidence="2" type="ORF">BD809_10932</name>
</gene>
<dbReference type="OrthoDB" id="1412480at2"/>
<dbReference type="RefSeq" id="WP_148783345.1">
    <property type="nucleotide sequence ID" value="NZ_VNHU01000009.1"/>
</dbReference>
<dbReference type="AlphaFoldDB" id="A0A5S5BZF6"/>
<evidence type="ECO:0008006" key="4">
    <source>
        <dbReference type="Google" id="ProtNLM"/>
    </source>
</evidence>
<evidence type="ECO:0000256" key="1">
    <source>
        <dbReference type="SAM" id="Phobius"/>
    </source>
</evidence>
<keyword evidence="1" id="KW-0472">Membrane</keyword>
<proteinExistence type="predicted"/>
<evidence type="ECO:0000313" key="3">
    <source>
        <dbReference type="Proteomes" id="UP000324376"/>
    </source>
</evidence>
<feature type="transmembrane region" description="Helical" evidence="1">
    <location>
        <begin position="9"/>
        <end position="30"/>
    </location>
</feature>
<keyword evidence="1" id="KW-0812">Transmembrane</keyword>
<keyword evidence="3" id="KW-1185">Reference proteome</keyword>
<dbReference type="EMBL" id="VNHU01000009">
    <property type="protein sequence ID" value="TYP71450.1"/>
    <property type="molecule type" value="Genomic_DNA"/>
</dbReference>
<sequence length="506" mass="57616">MKIKHRKSLIIIIYSAALLFILYFLVGVWIEHKIKDALAELKNDQIQVSYSSVHVEPVLGNISLKSAEFDSNNGESGTVEKFEILGLSFWKLWKYEEIVIEEVALTNANIYYSNKDKKSVKAGIGKPKSFDLKIEKVNIRNAKVHVGIDSLQKSFKTSFLIQTLGFTQINSNNEIASRKIPFSYGTYKGKIVNVRTALDPFHSFELRSFTMSQNRWLADSLSITPLLSKSAFSDTLTQERDHMRLDGRHVQIESPELDEVDDRLIFNSSFLKLEQFSLDIYRDKRLADDLSIKPMYSELLRTINMGIAIDSIELQSGKIEYTEHLEKADHPGMLSFNDLSMAVSPINTVQPLVNSDIAVRITSKFMNQAPIEIDWSFDVENTEDPFSIKGNIKNVNASSINAFIKPALNIEAEGSLDALYFNFSGDKHTAQGSTAMKFDAFDIQILKEDGRREKSVLTFISNLIIDRKEDKGIVNERDIEVTRDKTKSFWNYFWLCIKNGLVETII</sequence>
<dbReference type="Proteomes" id="UP000324376">
    <property type="component" value="Unassembled WGS sequence"/>
</dbReference>
<name>A0A5S5BZF6_9FLAO</name>
<comment type="caution">
    <text evidence="2">The sequence shown here is derived from an EMBL/GenBank/DDBJ whole genome shotgun (WGS) entry which is preliminary data.</text>
</comment>
<keyword evidence="1" id="KW-1133">Transmembrane helix</keyword>
<reference evidence="2 3" key="1">
    <citation type="submission" date="2019-07" db="EMBL/GenBank/DDBJ databases">
        <title>Genomic Encyclopedia of Archaeal and Bacterial Type Strains, Phase II (KMG-II): from individual species to whole genera.</title>
        <authorList>
            <person name="Goeker M."/>
        </authorList>
    </citation>
    <scope>NUCLEOTIDE SEQUENCE [LARGE SCALE GENOMIC DNA]</scope>
    <source>
        <strain evidence="2 3">DSM 17527</strain>
    </source>
</reference>
<evidence type="ECO:0000313" key="2">
    <source>
        <dbReference type="EMBL" id="TYP71450.1"/>
    </source>
</evidence>